<protein>
    <submittedName>
        <fullName evidence="1">Uncharacterized protein</fullName>
    </submittedName>
</protein>
<reference evidence="1" key="1">
    <citation type="journal article" date="2014" name="Int. J. Syst. Evol. Microbiol.">
        <title>Complete genome sequence of Corynebacterium casei LMG S-19264T (=DSM 44701T), isolated from a smear-ripened cheese.</title>
        <authorList>
            <consortium name="US DOE Joint Genome Institute (JGI-PGF)"/>
            <person name="Walter F."/>
            <person name="Albersmeier A."/>
            <person name="Kalinowski J."/>
            <person name="Ruckert C."/>
        </authorList>
    </citation>
    <scope>NUCLEOTIDE SEQUENCE</scope>
    <source>
        <strain evidence="1">VKM B-2789</strain>
    </source>
</reference>
<dbReference type="AlphaFoldDB" id="A0A9W6NBG1"/>
<comment type="caution">
    <text evidence="1">The sequence shown here is derived from an EMBL/GenBank/DDBJ whole genome shotgun (WGS) entry which is preliminary data.</text>
</comment>
<evidence type="ECO:0000313" key="1">
    <source>
        <dbReference type="EMBL" id="GLK84476.1"/>
    </source>
</evidence>
<reference evidence="1" key="2">
    <citation type="submission" date="2023-01" db="EMBL/GenBank/DDBJ databases">
        <authorList>
            <person name="Sun Q."/>
            <person name="Evtushenko L."/>
        </authorList>
    </citation>
    <scope>NUCLEOTIDE SEQUENCE</scope>
    <source>
        <strain evidence="1">VKM B-2789</strain>
    </source>
</reference>
<dbReference type="EMBL" id="BSFM01000013">
    <property type="protein sequence ID" value="GLK84476.1"/>
    <property type="molecule type" value="Genomic_DNA"/>
</dbReference>
<evidence type="ECO:0000313" key="2">
    <source>
        <dbReference type="Proteomes" id="UP001143330"/>
    </source>
</evidence>
<dbReference type="Proteomes" id="UP001143330">
    <property type="component" value="Unassembled WGS sequence"/>
</dbReference>
<keyword evidence="2" id="KW-1185">Reference proteome</keyword>
<organism evidence="1 2">
    <name type="scientific">Ancylobacter defluvii</name>
    <dbReference type="NCBI Taxonomy" id="1282440"/>
    <lineage>
        <taxon>Bacteria</taxon>
        <taxon>Pseudomonadati</taxon>
        <taxon>Pseudomonadota</taxon>
        <taxon>Alphaproteobacteria</taxon>
        <taxon>Hyphomicrobiales</taxon>
        <taxon>Xanthobacteraceae</taxon>
        <taxon>Ancylobacter</taxon>
    </lineage>
</organism>
<gene>
    <name evidence="1" type="ORF">GCM10017653_25460</name>
</gene>
<name>A0A9W6NBG1_9HYPH</name>
<accession>A0A9W6NBG1</accession>
<sequence>MPDRIVEIRQIMPATGWFFDGQPGEKPREEYEPVAAFVMVATTDDETPTLGNDLSIIPLRAFDLVGLNGLIGRHIEELDTDITYETQLITLDD</sequence>
<dbReference type="RefSeq" id="WP_213361411.1">
    <property type="nucleotide sequence ID" value="NZ_BSFM01000013.1"/>
</dbReference>
<proteinExistence type="predicted"/>